<name>A0A177E6F4_9BACT</name>
<proteinExistence type="predicted"/>
<accession>A0A177E6F4</accession>
<dbReference type="AlphaFoldDB" id="A0A177E6F4"/>
<evidence type="ECO:0000313" key="1">
    <source>
        <dbReference type="EMBL" id="OAG27527.1"/>
    </source>
</evidence>
<dbReference type="EMBL" id="LSFI01000027">
    <property type="protein sequence ID" value="OAG27527.1"/>
    <property type="molecule type" value="Genomic_DNA"/>
</dbReference>
<gene>
    <name evidence="1" type="ORF">TH606_06465</name>
</gene>
<evidence type="ECO:0000313" key="2">
    <source>
        <dbReference type="Proteomes" id="UP000076964"/>
    </source>
</evidence>
<sequence length="67" mass="8127">MPQRLFFPAARSLFFCGLSVKNAYLLEERPQETTSLRRADFVFENTEFYTVNKQIYNPERRKNRIFM</sequence>
<organism evidence="1 2">
    <name type="scientific">Thermodesulfatator autotrophicus</name>
    <dbReference type="NCBI Taxonomy" id="1795632"/>
    <lineage>
        <taxon>Bacteria</taxon>
        <taxon>Pseudomonadati</taxon>
        <taxon>Thermodesulfobacteriota</taxon>
        <taxon>Thermodesulfobacteria</taxon>
        <taxon>Thermodesulfobacteriales</taxon>
        <taxon>Thermodesulfatatoraceae</taxon>
        <taxon>Thermodesulfatator</taxon>
    </lineage>
</organism>
<dbReference type="Proteomes" id="UP000076964">
    <property type="component" value="Unassembled WGS sequence"/>
</dbReference>
<keyword evidence="2" id="KW-1185">Reference proteome</keyword>
<reference evidence="1 2" key="1">
    <citation type="submission" date="2016-02" db="EMBL/GenBank/DDBJ databases">
        <title>Draft genome sequence of Thermodesulfatator sp. S606.</title>
        <authorList>
            <person name="Lai Q."/>
            <person name="Cao J."/>
            <person name="Dupont S."/>
            <person name="Shao Z."/>
            <person name="Jebbar M."/>
            <person name="Alain K."/>
        </authorList>
    </citation>
    <scope>NUCLEOTIDE SEQUENCE [LARGE SCALE GENOMIC DNA]</scope>
    <source>
        <strain evidence="1 2">S606</strain>
    </source>
</reference>
<dbReference type="STRING" id="1795632.TH606_06465"/>
<protein>
    <submittedName>
        <fullName evidence="1">Uncharacterized protein</fullName>
    </submittedName>
</protein>
<comment type="caution">
    <text evidence="1">The sequence shown here is derived from an EMBL/GenBank/DDBJ whole genome shotgun (WGS) entry which is preliminary data.</text>
</comment>